<evidence type="ECO:0000313" key="1">
    <source>
        <dbReference type="EMBL" id="MBK5143281.1"/>
    </source>
</evidence>
<evidence type="ECO:0000313" key="2">
    <source>
        <dbReference type="Proteomes" id="UP001296921"/>
    </source>
</evidence>
<organism evidence="1 2">
    <name type="scientific">Limnobaculum allomyrinae</name>
    <dbReference type="NCBI Taxonomy" id="2791986"/>
    <lineage>
        <taxon>Bacteria</taxon>
        <taxon>Pseudomonadati</taxon>
        <taxon>Pseudomonadota</taxon>
        <taxon>Gammaproteobacteria</taxon>
        <taxon>Enterobacterales</taxon>
        <taxon>Budviciaceae</taxon>
        <taxon>Limnobaculum</taxon>
    </lineage>
</organism>
<keyword evidence="2" id="KW-1185">Reference proteome</keyword>
<gene>
    <name evidence="1" type="ORF">I2494_06050</name>
</gene>
<dbReference type="Proteomes" id="UP001296921">
    <property type="component" value="Unassembled WGS sequence"/>
</dbReference>
<proteinExistence type="predicted"/>
<reference evidence="1 2" key="1">
    <citation type="submission" date="2020-11" db="EMBL/GenBank/DDBJ databases">
        <title>Insectihabitans protaetiae gen. nov. sp. nov. and Insectihabitans allomyrinae sp. nov., isolated from larvae of Protaetia brevitarsis seulensis and Allomyrina dichotoma, respectively.</title>
        <authorList>
            <person name="Lee S.D."/>
            <person name="Byeon Y.-S."/>
            <person name="Kim S.-M."/>
            <person name="Yang H.L."/>
            <person name="Kim I.S."/>
        </authorList>
    </citation>
    <scope>NUCLEOTIDE SEQUENCE [LARGE SCALE GENOMIC DNA]</scope>
    <source>
        <strain evidence="1 2">BWR-B9</strain>
    </source>
</reference>
<dbReference type="RefSeq" id="WP_218466198.1">
    <property type="nucleotide sequence ID" value="NZ_JADRCR010000002.1"/>
</dbReference>
<name>A0ABS1IP15_9GAMM</name>
<dbReference type="EMBL" id="JADRCR010000002">
    <property type="protein sequence ID" value="MBK5143281.1"/>
    <property type="molecule type" value="Genomic_DNA"/>
</dbReference>
<protein>
    <submittedName>
        <fullName evidence="1">Uncharacterized protein</fullName>
    </submittedName>
</protein>
<comment type="caution">
    <text evidence="1">The sequence shown here is derived from an EMBL/GenBank/DDBJ whole genome shotgun (WGS) entry which is preliminary data.</text>
</comment>
<sequence length="61" mass="6748">MGESNNIFLEIRAISIIAAIAKRYFCFFARIAVTLRFLVGISSCLRSSTRYDSSATISVPV</sequence>
<accession>A0ABS1IP15</accession>